<gene>
    <name evidence="2" type="ORF">SHKM778_14270</name>
</gene>
<reference evidence="2" key="1">
    <citation type="submission" date="2024-06" db="EMBL/GenBank/DDBJ databases">
        <authorList>
            <consortium name="consrtm"/>
            <person name="Uemura M."/>
            <person name="Terahara T."/>
        </authorList>
    </citation>
    <scope>NUCLEOTIDE SEQUENCE</scope>
    <source>
        <strain evidence="2">KM77-8</strain>
    </source>
</reference>
<keyword evidence="1" id="KW-0812">Transmembrane</keyword>
<proteinExistence type="predicted"/>
<evidence type="ECO:0000313" key="2">
    <source>
        <dbReference type="EMBL" id="BFO15039.1"/>
    </source>
</evidence>
<evidence type="ECO:0008006" key="3">
    <source>
        <dbReference type="Google" id="ProtNLM"/>
    </source>
</evidence>
<accession>A0AAT9HCD3</accession>
<name>A0AAT9HCD3_9ACTN</name>
<feature type="transmembrane region" description="Helical" evidence="1">
    <location>
        <begin position="25"/>
        <end position="45"/>
    </location>
</feature>
<reference evidence="2" key="2">
    <citation type="submission" date="2024-07" db="EMBL/GenBank/DDBJ databases">
        <title>Streptomyces haneummycinica sp. nov., a new antibiotic-producing actinobacterium isolated from marine sediment.</title>
        <authorList>
            <person name="Uemura M."/>
            <person name="Hamada M."/>
            <person name="Hirano S."/>
            <person name="Kobayashi K."/>
            <person name="Ohshiro T."/>
            <person name="Kobayashi T."/>
            <person name="Terahara T."/>
        </authorList>
    </citation>
    <scope>NUCLEOTIDE SEQUENCE</scope>
    <source>
        <strain evidence="2">KM77-8</strain>
    </source>
</reference>
<evidence type="ECO:0000256" key="1">
    <source>
        <dbReference type="SAM" id="Phobius"/>
    </source>
</evidence>
<sequence length="160" mass="17364">MGIGLLLVQGGGIWAALENGPSWSWLVMAAGAVWLVTSVATALSWRITADRDGLWVTGAWRVRRIPWTVITSVRHTDDAIRVGRAKDSSVDISPVGWAWLERRLGHEPGAERAADEIRALSLRPELRPEEEAPAGRQGMPLAPPLVALLVLWGAAVLLLL</sequence>
<protein>
    <recommendedName>
        <fullName evidence="3">PH domain-containing protein</fullName>
    </recommendedName>
</protein>
<keyword evidence="1" id="KW-0472">Membrane</keyword>
<dbReference type="EMBL" id="AP035768">
    <property type="protein sequence ID" value="BFO15039.1"/>
    <property type="molecule type" value="Genomic_DNA"/>
</dbReference>
<keyword evidence="1" id="KW-1133">Transmembrane helix</keyword>
<organism evidence="2">
    <name type="scientific">Streptomyces haneummycinicus</name>
    <dbReference type="NCBI Taxonomy" id="3074435"/>
    <lineage>
        <taxon>Bacteria</taxon>
        <taxon>Bacillati</taxon>
        <taxon>Actinomycetota</taxon>
        <taxon>Actinomycetes</taxon>
        <taxon>Kitasatosporales</taxon>
        <taxon>Streptomycetaceae</taxon>
        <taxon>Streptomyces</taxon>
    </lineage>
</organism>
<dbReference type="AlphaFoldDB" id="A0AAT9HCD3"/>